<protein>
    <submittedName>
        <fullName evidence="1">Uncharacterized protein</fullName>
    </submittedName>
</protein>
<keyword evidence="2" id="KW-1185">Reference proteome</keyword>
<evidence type="ECO:0000313" key="2">
    <source>
        <dbReference type="Proteomes" id="UP001057402"/>
    </source>
</evidence>
<gene>
    <name evidence="1" type="ORF">MLD38_032849</name>
</gene>
<evidence type="ECO:0000313" key="1">
    <source>
        <dbReference type="EMBL" id="KAI4319222.1"/>
    </source>
</evidence>
<accession>A0ACB9M4V5</accession>
<dbReference type="Proteomes" id="UP001057402">
    <property type="component" value="Chromosome 10"/>
</dbReference>
<name>A0ACB9M4V5_9MYRT</name>
<sequence length="115" mass="12600">MIQQTGVDPSTVKNHSRGRSSGLRILEKSVLLEPSKMEVPFARAYVVRGGARGHVASEERAIATNKITGWVVKFPVRGPVSKLLHVVLLPVHASDMNQVVTLKQMPPQRKVKAAK</sequence>
<dbReference type="EMBL" id="CM042889">
    <property type="protein sequence ID" value="KAI4319222.1"/>
    <property type="molecule type" value="Genomic_DNA"/>
</dbReference>
<organism evidence="1 2">
    <name type="scientific">Melastoma candidum</name>
    <dbReference type="NCBI Taxonomy" id="119954"/>
    <lineage>
        <taxon>Eukaryota</taxon>
        <taxon>Viridiplantae</taxon>
        <taxon>Streptophyta</taxon>
        <taxon>Embryophyta</taxon>
        <taxon>Tracheophyta</taxon>
        <taxon>Spermatophyta</taxon>
        <taxon>Magnoliopsida</taxon>
        <taxon>eudicotyledons</taxon>
        <taxon>Gunneridae</taxon>
        <taxon>Pentapetalae</taxon>
        <taxon>rosids</taxon>
        <taxon>malvids</taxon>
        <taxon>Myrtales</taxon>
        <taxon>Melastomataceae</taxon>
        <taxon>Melastomatoideae</taxon>
        <taxon>Melastomateae</taxon>
        <taxon>Melastoma</taxon>
    </lineage>
</organism>
<proteinExistence type="predicted"/>
<reference evidence="2" key="1">
    <citation type="journal article" date="2023" name="Front. Plant Sci.">
        <title>Chromosomal-level genome assembly of Melastoma candidum provides insights into trichome evolution.</title>
        <authorList>
            <person name="Zhong Y."/>
            <person name="Wu W."/>
            <person name="Sun C."/>
            <person name="Zou P."/>
            <person name="Liu Y."/>
            <person name="Dai S."/>
            <person name="Zhou R."/>
        </authorList>
    </citation>
    <scope>NUCLEOTIDE SEQUENCE [LARGE SCALE GENOMIC DNA]</scope>
</reference>
<comment type="caution">
    <text evidence="1">The sequence shown here is derived from an EMBL/GenBank/DDBJ whole genome shotgun (WGS) entry which is preliminary data.</text>
</comment>